<dbReference type="EMBL" id="KN837225">
    <property type="protein sequence ID" value="KIJ32562.1"/>
    <property type="molecule type" value="Genomic_DNA"/>
</dbReference>
<protein>
    <submittedName>
        <fullName evidence="1">Unplaced genomic scaffold SPHSTscaffold_150, whole genome shotgun sequence</fullName>
    </submittedName>
</protein>
<sequence length="358" mass="40158">MFQEIQRTCPPLQRVLPRLREITWDAFHLGFLEMFLNPDVNTLTLYVPDSPQSIQNHIPGFISFLQTLPHASPRLRIFKIHGHLPLLTLSEPLSQCLLQLKHLTELSLPPSWHNDTIMASLSALPQLETISCLPHSQKSFGVISNLASLDTTAGFRALCHLHLQLNLSTTMSTFQLNILPQLKTLKIRSLNPSHPHDIQQLLQLCKIASPNLTMLSLALCPTTYSPTEDLIKKNIPMATLLPLLSLTRLTHFTLDYPKLSSISDADLGTITSKLTSLLEFSLIPRPIESFTPIITLSAFSHFHQNCPDIQLISLYFDGNRPIQPTEMYGATFRNLSVIDVGTSPLSPPNAKPIFLFLR</sequence>
<dbReference type="AlphaFoldDB" id="A0A0C9UTJ7"/>
<dbReference type="Proteomes" id="UP000054279">
    <property type="component" value="Unassembled WGS sequence"/>
</dbReference>
<keyword evidence="2" id="KW-1185">Reference proteome</keyword>
<evidence type="ECO:0000313" key="2">
    <source>
        <dbReference type="Proteomes" id="UP000054279"/>
    </source>
</evidence>
<accession>A0A0C9UTJ7</accession>
<reference evidence="1 2" key="1">
    <citation type="submission" date="2014-06" db="EMBL/GenBank/DDBJ databases">
        <title>Evolutionary Origins and Diversification of the Mycorrhizal Mutualists.</title>
        <authorList>
            <consortium name="DOE Joint Genome Institute"/>
            <consortium name="Mycorrhizal Genomics Consortium"/>
            <person name="Kohler A."/>
            <person name="Kuo A."/>
            <person name="Nagy L.G."/>
            <person name="Floudas D."/>
            <person name="Copeland A."/>
            <person name="Barry K.W."/>
            <person name="Cichocki N."/>
            <person name="Veneault-Fourrey C."/>
            <person name="LaButti K."/>
            <person name="Lindquist E.A."/>
            <person name="Lipzen A."/>
            <person name="Lundell T."/>
            <person name="Morin E."/>
            <person name="Murat C."/>
            <person name="Riley R."/>
            <person name="Ohm R."/>
            <person name="Sun H."/>
            <person name="Tunlid A."/>
            <person name="Henrissat B."/>
            <person name="Grigoriev I.V."/>
            <person name="Hibbett D.S."/>
            <person name="Martin F."/>
        </authorList>
    </citation>
    <scope>NUCLEOTIDE SEQUENCE [LARGE SCALE GENOMIC DNA]</scope>
    <source>
        <strain evidence="1 2">SS14</strain>
    </source>
</reference>
<dbReference type="SUPFAM" id="SSF52047">
    <property type="entry name" value="RNI-like"/>
    <property type="match status" value="1"/>
</dbReference>
<proteinExistence type="predicted"/>
<name>A0A0C9UTJ7_SPHS4</name>
<evidence type="ECO:0000313" key="1">
    <source>
        <dbReference type="EMBL" id="KIJ32562.1"/>
    </source>
</evidence>
<dbReference type="HOGENOM" id="CLU_774264_0_0_1"/>
<gene>
    <name evidence="1" type="ORF">M422DRAFT_265578</name>
</gene>
<organism evidence="1 2">
    <name type="scientific">Sphaerobolus stellatus (strain SS14)</name>
    <dbReference type="NCBI Taxonomy" id="990650"/>
    <lineage>
        <taxon>Eukaryota</taxon>
        <taxon>Fungi</taxon>
        <taxon>Dikarya</taxon>
        <taxon>Basidiomycota</taxon>
        <taxon>Agaricomycotina</taxon>
        <taxon>Agaricomycetes</taxon>
        <taxon>Phallomycetidae</taxon>
        <taxon>Geastrales</taxon>
        <taxon>Sphaerobolaceae</taxon>
        <taxon>Sphaerobolus</taxon>
    </lineage>
</organism>